<reference evidence="2" key="1">
    <citation type="submission" date="2022-08" db="EMBL/GenBank/DDBJ databases">
        <title>Draft genome sequencing of Roseisolibacter agri AW1220.</title>
        <authorList>
            <person name="Tobiishi Y."/>
            <person name="Tonouchi A."/>
        </authorList>
    </citation>
    <scope>NUCLEOTIDE SEQUENCE</scope>
    <source>
        <strain evidence="2">AW1220</strain>
    </source>
</reference>
<evidence type="ECO:0000313" key="2">
    <source>
        <dbReference type="EMBL" id="GLC28263.1"/>
    </source>
</evidence>
<dbReference type="AlphaFoldDB" id="A0AA37QJX0"/>
<gene>
    <name evidence="2" type="ORF">rosag_47760</name>
</gene>
<dbReference type="RefSeq" id="WP_284352666.1">
    <property type="nucleotide sequence ID" value="NZ_BRXS01000008.1"/>
</dbReference>
<keyword evidence="3" id="KW-1185">Reference proteome</keyword>
<protein>
    <submittedName>
        <fullName evidence="2">Uncharacterized protein</fullName>
    </submittedName>
</protein>
<dbReference type="Proteomes" id="UP001161325">
    <property type="component" value="Unassembled WGS sequence"/>
</dbReference>
<feature type="compositionally biased region" description="Basic and acidic residues" evidence="1">
    <location>
        <begin position="1"/>
        <end position="11"/>
    </location>
</feature>
<organism evidence="2 3">
    <name type="scientific">Roseisolibacter agri</name>
    <dbReference type="NCBI Taxonomy" id="2014610"/>
    <lineage>
        <taxon>Bacteria</taxon>
        <taxon>Pseudomonadati</taxon>
        <taxon>Gemmatimonadota</taxon>
        <taxon>Gemmatimonadia</taxon>
        <taxon>Gemmatimonadales</taxon>
        <taxon>Gemmatimonadaceae</taxon>
        <taxon>Roseisolibacter</taxon>
    </lineage>
</organism>
<evidence type="ECO:0000256" key="1">
    <source>
        <dbReference type="SAM" id="MobiDB-lite"/>
    </source>
</evidence>
<feature type="region of interest" description="Disordered" evidence="1">
    <location>
        <begin position="1"/>
        <end position="38"/>
    </location>
</feature>
<proteinExistence type="predicted"/>
<accession>A0AA37QJX0</accession>
<name>A0AA37QJX0_9BACT</name>
<sequence>MHEAFDPRWDDEMSDDTTAPAEPQRHDPAKVSTLRRRPRPAGVLDPITALALQRIREAHPHARLLALTGWTMAELAKRVEPPVSRSRLADVFAQAEAYGRMSQAWADRLARAVGVEAPAVLELFGVVEPSRNGRPRVRRSA</sequence>
<comment type="caution">
    <text evidence="2">The sequence shown here is derived from an EMBL/GenBank/DDBJ whole genome shotgun (WGS) entry which is preliminary data.</text>
</comment>
<evidence type="ECO:0000313" key="3">
    <source>
        <dbReference type="Proteomes" id="UP001161325"/>
    </source>
</evidence>
<dbReference type="EMBL" id="BRXS01000008">
    <property type="protein sequence ID" value="GLC28263.1"/>
    <property type="molecule type" value="Genomic_DNA"/>
</dbReference>